<feature type="transmembrane region" description="Helical" evidence="1">
    <location>
        <begin position="63"/>
        <end position="83"/>
    </location>
</feature>
<gene>
    <name evidence="3" type="ORF">ACFO0U_14295</name>
</gene>
<evidence type="ECO:0000259" key="2">
    <source>
        <dbReference type="Pfam" id="PF00990"/>
    </source>
</evidence>
<dbReference type="EMBL" id="JBHSEU010000021">
    <property type="protein sequence ID" value="MFC4539946.1"/>
    <property type="molecule type" value="Genomic_DNA"/>
</dbReference>
<organism evidence="3 4">
    <name type="scientific">Chromohalobacter sarecensis</name>
    <dbReference type="NCBI Taxonomy" id="245294"/>
    <lineage>
        <taxon>Bacteria</taxon>
        <taxon>Pseudomonadati</taxon>
        <taxon>Pseudomonadota</taxon>
        <taxon>Gammaproteobacteria</taxon>
        <taxon>Oceanospirillales</taxon>
        <taxon>Halomonadaceae</taxon>
        <taxon>Chromohalobacter</taxon>
    </lineage>
</organism>
<keyword evidence="1" id="KW-0812">Transmembrane</keyword>
<feature type="transmembrane region" description="Helical" evidence="1">
    <location>
        <begin position="95"/>
        <end position="121"/>
    </location>
</feature>
<accession>A0ABV9D371</accession>
<dbReference type="SUPFAM" id="SSF55073">
    <property type="entry name" value="Nucleotide cyclase"/>
    <property type="match status" value="1"/>
</dbReference>
<dbReference type="NCBIfam" id="TIGR00254">
    <property type="entry name" value="GGDEF"/>
    <property type="match status" value="1"/>
</dbReference>
<dbReference type="Pfam" id="PF00990">
    <property type="entry name" value="GGDEF"/>
    <property type="match status" value="1"/>
</dbReference>
<dbReference type="Gene3D" id="3.30.70.270">
    <property type="match status" value="1"/>
</dbReference>
<keyword evidence="1" id="KW-1133">Transmembrane helix</keyword>
<sequence>MPERPSSSRLHAMAYACGALVLANLAAWHYLMGHYPRILPVAILAVMVSAAALMAENDYARRLPAYLVLISGYLAIAVEAPYLETSGALWIGIPPILATLLLPPGAALFLNVLLAPMWLFLINPVLSTPTCGLQYFTLVIISMLPLGWYMQQARLLKTTDQFDTQSAMLPRDAISERLVAEVARARVLNQSLSALVIHLPQLDMANEQFGQTAQDALLTTFCEVVQRNSRRGDALGRHRHSVFWLLLADAGEAGALIVRERLMHALGENPLPEIGAIEAQARICHLANDESAERFEQRLIKGGFNLLEPDT</sequence>
<reference evidence="4" key="1">
    <citation type="journal article" date="2019" name="Int. J. Syst. Evol. Microbiol.">
        <title>The Global Catalogue of Microorganisms (GCM) 10K type strain sequencing project: providing services to taxonomists for standard genome sequencing and annotation.</title>
        <authorList>
            <consortium name="The Broad Institute Genomics Platform"/>
            <consortium name="The Broad Institute Genome Sequencing Center for Infectious Disease"/>
            <person name="Wu L."/>
            <person name="Ma J."/>
        </authorList>
    </citation>
    <scope>NUCLEOTIDE SEQUENCE [LARGE SCALE GENOMIC DNA]</scope>
    <source>
        <strain evidence="4">CGMCC 1.12121</strain>
    </source>
</reference>
<dbReference type="InterPro" id="IPR000160">
    <property type="entry name" value="GGDEF_dom"/>
</dbReference>
<dbReference type="Proteomes" id="UP001596030">
    <property type="component" value="Unassembled WGS sequence"/>
</dbReference>
<feature type="transmembrane region" description="Helical" evidence="1">
    <location>
        <begin position="133"/>
        <end position="150"/>
    </location>
</feature>
<dbReference type="InterPro" id="IPR043128">
    <property type="entry name" value="Rev_trsase/Diguanyl_cyclase"/>
</dbReference>
<dbReference type="RefSeq" id="WP_246969427.1">
    <property type="nucleotide sequence ID" value="NZ_JAKGAN010000002.1"/>
</dbReference>
<keyword evidence="1" id="KW-0472">Membrane</keyword>
<keyword evidence="4" id="KW-1185">Reference proteome</keyword>
<feature type="transmembrane region" description="Helical" evidence="1">
    <location>
        <begin position="37"/>
        <end position="56"/>
    </location>
</feature>
<protein>
    <submittedName>
        <fullName evidence="3">GGDEF domain-containing protein</fullName>
    </submittedName>
</protein>
<evidence type="ECO:0000313" key="3">
    <source>
        <dbReference type="EMBL" id="MFC4539946.1"/>
    </source>
</evidence>
<proteinExistence type="predicted"/>
<name>A0ABV9D371_9GAMM</name>
<dbReference type="InterPro" id="IPR029787">
    <property type="entry name" value="Nucleotide_cyclase"/>
</dbReference>
<feature type="transmembrane region" description="Helical" evidence="1">
    <location>
        <begin position="12"/>
        <end position="31"/>
    </location>
</feature>
<comment type="caution">
    <text evidence="3">The sequence shown here is derived from an EMBL/GenBank/DDBJ whole genome shotgun (WGS) entry which is preliminary data.</text>
</comment>
<feature type="domain" description="GGDEF" evidence="2">
    <location>
        <begin position="163"/>
        <end position="271"/>
    </location>
</feature>
<evidence type="ECO:0000313" key="4">
    <source>
        <dbReference type="Proteomes" id="UP001596030"/>
    </source>
</evidence>
<evidence type="ECO:0000256" key="1">
    <source>
        <dbReference type="SAM" id="Phobius"/>
    </source>
</evidence>